<keyword evidence="3" id="KW-1185">Reference proteome</keyword>
<gene>
    <name evidence="2" type="ORF">K504DRAFT_498627</name>
</gene>
<evidence type="ECO:0000313" key="3">
    <source>
        <dbReference type="Proteomes" id="UP000799428"/>
    </source>
</evidence>
<feature type="compositionally biased region" description="Acidic residues" evidence="1">
    <location>
        <begin position="443"/>
        <end position="453"/>
    </location>
</feature>
<dbReference type="AlphaFoldDB" id="A0A6G1KMH2"/>
<feature type="compositionally biased region" description="Acidic residues" evidence="1">
    <location>
        <begin position="469"/>
        <end position="481"/>
    </location>
</feature>
<dbReference type="Proteomes" id="UP000799428">
    <property type="component" value="Unassembled WGS sequence"/>
</dbReference>
<feature type="region of interest" description="Disordered" evidence="1">
    <location>
        <begin position="1"/>
        <end position="62"/>
    </location>
</feature>
<dbReference type="OrthoDB" id="5393654at2759"/>
<accession>A0A6G1KMH2</accession>
<feature type="region of interest" description="Disordered" evidence="1">
    <location>
        <begin position="442"/>
        <end position="486"/>
    </location>
</feature>
<dbReference type="PANTHER" id="PTHR35179">
    <property type="entry name" value="PROTEIN CBG02620"/>
    <property type="match status" value="1"/>
</dbReference>
<proteinExistence type="predicted"/>
<evidence type="ECO:0000256" key="1">
    <source>
        <dbReference type="SAM" id="MobiDB-lite"/>
    </source>
</evidence>
<evidence type="ECO:0008006" key="4">
    <source>
        <dbReference type="Google" id="ProtNLM"/>
    </source>
</evidence>
<reference evidence="2" key="1">
    <citation type="journal article" date="2020" name="Stud. Mycol.">
        <title>101 Dothideomycetes genomes: a test case for predicting lifestyles and emergence of pathogens.</title>
        <authorList>
            <person name="Haridas S."/>
            <person name="Albert R."/>
            <person name="Binder M."/>
            <person name="Bloem J."/>
            <person name="Labutti K."/>
            <person name="Salamov A."/>
            <person name="Andreopoulos B."/>
            <person name="Baker S."/>
            <person name="Barry K."/>
            <person name="Bills G."/>
            <person name="Bluhm B."/>
            <person name="Cannon C."/>
            <person name="Castanera R."/>
            <person name="Culley D."/>
            <person name="Daum C."/>
            <person name="Ezra D."/>
            <person name="Gonzalez J."/>
            <person name="Henrissat B."/>
            <person name="Kuo A."/>
            <person name="Liang C."/>
            <person name="Lipzen A."/>
            <person name="Lutzoni F."/>
            <person name="Magnuson J."/>
            <person name="Mondo S."/>
            <person name="Nolan M."/>
            <person name="Ohm R."/>
            <person name="Pangilinan J."/>
            <person name="Park H.-J."/>
            <person name="Ramirez L."/>
            <person name="Alfaro M."/>
            <person name="Sun H."/>
            <person name="Tritt A."/>
            <person name="Yoshinaga Y."/>
            <person name="Zwiers L.-H."/>
            <person name="Turgeon B."/>
            <person name="Goodwin S."/>
            <person name="Spatafora J."/>
            <person name="Crous P."/>
            <person name="Grigoriev I."/>
        </authorList>
    </citation>
    <scope>NUCLEOTIDE SEQUENCE</scope>
    <source>
        <strain evidence="2">CBS 279.74</strain>
    </source>
</reference>
<dbReference type="EMBL" id="MU005765">
    <property type="protein sequence ID" value="KAF2713833.1"/>
    <property type="molecule type" value="Genomic_DNA"/>
</dbReference>
<feature type="compositionally biased region" description="Gly residues" evidence="1">
    <location>
        <begin position="31"/>
        <end position="48"/>
    </location>
</feature>
<dbReference type="PANTHER" id="PTHR35179:SF2">
    <property type="entry name" value="START DOMAIN-CONTAINING PROTEIN"/>
    <property type="match status" value="1"/>
</dbReference>
<sequence>MATSRGGSNLHWRNSNPATDSIRGGSAQRGIRGGRGSRGGRGGRGGGNASTPKRDPPPEPDIVAHPLGELLQTIRISDLSLEAIKTSKPTDITDLKYVASYNWMEGDAPTIMIPGKPPAWTPLKQPLRLKEDAGTYFRDPNGAQYPRYPAEPAVQAILNSNPTFPTSEIDIFACGSTMGNLLRFVRASSKAFRFSVEVVGKTVFFVRKENSPKEVIENIHGFGHSFPEAYTTWEEDTKGSSSHQRIVQYNFGGLVCVMRFECDGYLRDGTNQVDQKLSSSATSDENDNIIVQALKNTSVSHVFSTTDESLSIKTGGNEVHQQSIFDLKTRSGKYKRDIDMSDFLPVLWLKQIPNFIIAYHDGAGLFRDIRVQDIRNDLRVWGQEHKDDIQQLAVLLNKITKIATEDTRGLLEVYCAGHDLEVRRQHGDGVHSLPHSLRAEWEGMSDEAEESDDSLGATNGHGRSNFSYGDEDENDSSDEDKDFTACSADTCGYCGTCSY</sequence>
<name>A0A6G1KMH2_9PLEO</name>
<feature type="compositionally biased region" description="Polar residues" evidence="1">
    <location>
        <begin position="1"/>
        <end position="19"/>
    </location>
</feature>
<protein>
    <recommendedName>
        <fullName evidence="4">Geranylgeranyl pyrophosphate synthetase</fullName>
    </recommendedName>
</protein>
<evidence type="ECO:0000313" key="2">
    <source>
        <dbReference type="EMBL" id="KAF2713833.1"/>
    </source>
</evidence>
<organism evidence="2 3">
    <name type="scientific">Pleomassaria siparia CBS 279.74</name>
    <dbReference type="NCBI Taxonomy" id="1314801"/>
    <lineage>
        <taxon>Eukaryota</taxon>
        <taxon>Fungi</taxon>
        <taxon>Dikarya</taxon>
        <taxon>Ascomycota</taxon>
        <taxon>Pezizomycotina</taxon>
        <taxon>Dothideomycetes</taxon>
        <taxon>Pleosporomycetidae</taxon>
        <taxon>Pleosporales</taxon>
        <taxon>Pleomassariaceae</taxon>
        <taxon>Pleomassaria</taxon>
    </lineage>
</organism>
<feature type="compositionally biased region" description="Low complexity" evidence="1">
    <location>
        <begin position="21"/>
        <end position="30"/>
    </location>
</feature>